<dbReference type="InterPro" id="IPR047755">
    <property type="entry name" value="OrtA"/>
</dbReference>
<comment type="caution">
    <text evidence="1">The sequence shown here is derived from an EMBL/GenBank/DDBJ whole genome shotgun (WGS) entry which is preliminary data.</text>
</comment>
<gene>
    <name evidence="1" type="ORF">ENX73_00855</name>
</gene>
<evidence type="ECO:0000313" key="1">
    <source>
        <dbReference type="EMBL" id="HGE74660.1"/>
    </source>
</evidence>
<organism evidence="1">
    <name type="scientific">Mesoaciditoga lauensis</name>
    <dbReference type="NCBI Taxonomy" id="1495039"/>
    <lineage>
        <taxon>Bacteria</taxon>
        <taxon>Thermotogati</taxon>
        <taxon>Thermotogota</taxon>
        <taxon>Thermotogae</taxon>
        <taxon>Mesoaciditogales</taxon>
        <taxon>Mesoaciditogaceae</taxon>
        <taxon>Mesoaciditoga</taxon>
    </lineage>
</organism>
<proteinExistence type="predicted"/>
<dbReference type="NCBIfam" id="NF040739">
    <property type="entry name" value="ornith_OrtA"/>
    <property type="match status" value="1"/>
</dbReference>
<dbReference type="Pfam" id="PF22010">
    <property type="entry name" value="OrtA"/>
    <property type="match status" value="1"/>
</dbReference>
<dbReference type="EMBL" id="DTPE01000036">
    <property type="protein sequence ID" value="HGE74660.1"/>
    <property type="molecule type" value="Genomic_DNA"/>
</dbReference>
<accession>A0A7V3RDK5</accession>
<protein>
    <submittedName>
        <fullName evidence="1">2-amino-4-ketopentanoate thiolase</fullName>
    </submittedName>
</protein>
<name>A0A7V3RDK5_9BACT</name>
<sequence length="100" mass="11428">MAKKGEWVKIHLIVLEPSQRASNLPEETKKVPLEAWINGFLEENGEIGEKVRIRTLSDRTVEGTLVEINPRYTHDFGDPVPELLKIGPLLKKELSKRDEL</sequence>
<dbReference type="AlphaFoldDB" id="A0A7V3RDK5"/>
<reference evidence="1" key="1">
    <citation type="journal article" date="2020" name="mSystems">
        <title>Genome- and Community-Level Interaction Insights into Carbon Utilization and Element Cycling Functions of Hydrothermarchaeota in Hydrothermal Sediment.</title>
        <authorList>
            <person name="Zhou Z."/>
            <person name="Liu Y."/>
            <person name="Xu W."/>
            <person name="Pan J."/>
            <person name="Luo Z.H."/>
            <person name="Li M."/>
        </authorList>
    </citation>
    <scope>NUCLEOTIDE SEQUENCE [LARGE SCALE GENOMIC DNA]</scope>
    <source>
        <strain evidence="1">SpSt-966</strain>
    </source>
</reference>